<dbReference type="GO" id="GO:0016020">
    <property type="term" value="C:membrane"/>
    <property type="evidence" value="ECO:0007669"/>
    <property type="project" value="InterPro"/>
</dbReference>
<proteinExistence type="inferred from homology"/>
<dbReference type="CDD" id="cd06231">
    <property type="entry name" value="M14_REP34-like"/>
    <property type="match status" value="1"/>
</dbReference>
<comment type="similarity">
    <text evidence="5">Belongs to the peptidase M14 family.</text>
</comment>
<keyword evidence="2" id="KW-0479">Metal-binding</keyword>
<reference evidence="8 9" key="1">
    <citation type="journal article" date="2009" name="Environ. Microbiol.">
        <title>Genome sequence of Desulfobacterium autotrophicum HRM2, a marine sulfate reducer oxidizing organic carbon completely to carbon dioxide.</title>
        <authorList>
            <person name="Strittmatter A.W."/>
            <person name="Liesegang H."/>
            <person name="Rabus R."/>
            <person name="Decker I."/>
            <person name="Amann J."/>
            <person name="Andres S."/>
            <person name="Henne A."/>
            <person name="Fricke W.F."/>
            <person name="Martinez-Arias R."/>
            <person name="Bartels D."/>
            <person name="Goesmann A."/>
            <person name="Krause L."/>
            <person name="Puehler A."/>
            <person name="Klenk H.P."/>
            <person name="Richter M."/>
            <person name="Schuler M."/>
            <person name="Gloeckner F.O."/>
            <person name="Meyerdierks A."/>
            <person name="Gottschalk G."/>
            <person name="Amann R."/>
        </authorList>
    </citation>
    <scope>NUCLEOTIDE SEQUENCE [LARGE SCALE GENOMIC DNA]</scope>
    <source>
        <strain evidence="9">ATCC 43914 / DSM 3382 / HRM2</strain>
    </source>
</reference>
<dbReference type="PANTHER" id="PTHR37326:SF1">
    <property type="entry name" value="BLL3975 PROTEIN"/>
    <property type="match status" value="1"/>
</dbReference>
<dbReference type="PROSITE" id="PS52035">
    <property type="entry name" value="PEPTIDASE_M14"/>
    <property type="match status" value="1"/>
</dbReference>
<dbReference type="KEGG" id="dat:HRM2_25970"/>
<sequence length="833" mass="94655">MGSIVFVSHKFSNCNYILKKVLNTLRIDQVNLLLFIITSGDSASFFLTMQMSRGELEPKVPIIFILSLTKSIFLSKVEFKFNIGEKQQVQLCQEYEGVFEIGSNVDVMLKIDSFRQKPGYCGPASLKIVLGYLGVKITEKKLALISGCNPACGIGAEGLVGAAQKLGFRGQVKDFSDLDDIREWVNCKKIPVIVDWFAFEGGHYSVVSGIDTENIYLEDPSLGHRRALKLSTFMRLWFDFPSNYLKSKDELIIRRMIIIDRRTYDERLRKTTGYYAELKKLVAGRSDIRIEGHLLKQRNSETDFYRIVSRDVKPNDRFMIIRAGIHGDEVAGPLTIIRYFNRIFDYAHKRGIKLIIYPLGNPTGYDARQRYNTDEGEGSDFNNDFVRYELENGKLVDDIRRGAKFKRWYLSSDSRLNLNLPAETLLMHHLLRRDPLENIVAALDLHQDNISKIDYPAAYHYAFGDLSVYGRIVEAIHKTVPILAHKVINAGQNSGMRTDREGFIVRHDGTFGDLMYRLGVSYPVTAETTGKTPIETACRVNWLWIKGLVDLVAKKRAIVKRSFSREVVQPFKKFASRHRLINAGRVTTDAGVYPIYAVLTLNHSRDLPRIILSAGIHGEEPAGVYALLEFMHRDLARYLGHFSFMILPCLNPYGFTRCVRYGSQATDLNRSFDNDTGVPEIAAVKDLLHQFSGPYRLAVDLHETDTYMPRGKAFLVEDIPAGFYMYETTPSGRPVLGPAILKALHTAGYPITKRQLVYDAECRNGLITSISPNAPDYPAQSEFNGTLDWYMLKKNYTQHSITTETPTAWPLRRRIAAHRKALIHALNNLKKNL</sequence>
<dbReference type="eggNOG" id="COG3608">
    <property type="taxonomic scope" value="Bacteria"/>
</dbReference>
<dbReference type="GO" id="GO:0004181">
    <property type="term" value="F:metallocarboxypeptidase activity"/>
    <property type="evidence" value="ECO:0007669"/>
    <property type="project" value="InterPro"/>
</dbReference>
<dbReference type="Gene3D" id="3.40.630.10">
    <property type="entry name" value="Zn peptidases"/>
    <property type="match status" value="2"/>
</dbReference>
<evidence type="ECO:0000256" key="3">
    <source>
        <dbReference type="ARBA" id="ARBA00022801"/>
    </source>
</evidence>
<dbReference type="InterPro" id="IPR053138">
    <property type="entry name" value="N-alpha-Ac-DABA_deacetylase"/>
</dbReference>
<dbReference type="InterPro" id="IPR000834">
    <property type="entry name" value="Peptidase_M14"/>
</dbReference>
<dbReference type="eggNOG" id="COG3271">
    <property type="taxonomic scope" value="Bacteria"/>
</dbReference>
<comment type="cofactor">
    <cofactor evidence="1">
        <name>Zn(2+)</name>
        <dbReference type="ChEBI" id="CHEBI:29105"/>
    </cofactor>
</comment>
<evidence type="ECO:0000313" key="9">
    <source>
        <dbReference type="Proteomes" id="UP000000442"/>
    </source>
</evidence>
<keyword evidence="3" id="KW-0378">Hydrolase</keyword>
<dbReference type="Gene3D" id="3.90.70.10">
    <property type="entry name" value="Cysteine proteinases"/>
    <property type="match status" value="1"/>
</dbReference>
<dbReference type="Proteomes" id="UP000000442">
    <property type="component" value="Chromosome"/>
</dbReference>
<dbReference type="AlphaFoldDB" id="C0QH42"/>
<accession>C0QH42</accession>
<feature type="domain" description="Peptidase C39" evidence="6">
    <location>
        <begin position="115"/>
        <end position="244"/>
    </location>
</feature>
<dbReference type="PROSITE" id="PS50990">
    <property type="entry name" value="PEPTIDASE_C39"/>
    <property type="match status" value="1"/>
</dbReference>
<evidence type="ECO:0000259" key="6">
    <source>
        <dbReference type="PROSITE" id="PS50990"/>
    </source>
</evidence>
<keyword evidence="9" id="KW-1185">Reference proteome</keyword>
<feature type="domain" description="Peptidase M14" evidence="7">
    <location>
        <begin position="559"/>
        <end position="829"/>
    </location>
</feature>
<dbReference type="Pfam" id="PF24827">
    <property type="entry name" value="AstE_AspA_cat"/>
    <property type="match status" value="2"/>
</dbReference>
<evidence type="ECO:0000256" key="5">
    <source>
        <dbReference type="PROSITE-ProRule" id="PRU01379"/>
    </source>
</evidence>
<dbReference type="HOGENOM" id="CLU_340586_0_0_7"/>
<dbReference type="GO" id="GO:0005524">
    <property type="term" value="F:ATP binding"/>
    <property type="evidence" value="ECO:0007669"/>
    <property type="project" value="InterPro"/>
</dbReference>
<evidence type="ECO:0000313" key="8">
    <source>
        <dbReference type="EMBL" id="ACN15691.1"/>
    </source>
</evidence>
<dbReference type="PANTHER" id="PTHR37326">
    <property type="entry name" value="BLL3975 PROTEIN"/>
    <property type="match status" value="1"/>
</dbReference>
<keyword evidence="4" id="KW-0862">Zinc</keyword>
<dbReference type="STRING" id="177437.HRM2_25970"/>
<dbReference type="EMBL" id="CP001087">
    <property type="protein sequence ID" value="ACN15691.1"/>
    <property type="molecule type" value="Genomic_DNA"/>
</dbReference>
<organism evidence="8 9">
    <name type="scientific">Desulforapulum autotrophicum (strain ATCC 43914 / DSM 3382 / VKM B-1955 / HRM2)</name>
    <name type="common">Desulfobacterium autotrophicum</name>
    <dbReference type="NCBI Taxonomy" id="177437"/>
    <lineage>
        <taxon>Bacteria</taxon>
        <taxon>Pseudomonadati</taxon>
        <taxon>Thermodesulfobacteriota</taxon>
        <taxon>Desulfobacteria</taxon>
        <taxon>Desulfobacterales</taxon>
        <taxon>Desulfobacteraceae</taxon>
        <taxon>Desulforapulum</taxon>
    </lineage>
</organism>
<dbReference type="GO" id="GO:0006508">
    <property type="term" value="P:proteolysis"/>
    <property type="evidence" value="ECO:0007669"/>
    <property type="project" value="InterPro"/>
</dbReference>
<protein>
    <submittedName>
        <fullName evidence="8">Fusion protein (N:peptidase-C:desuccinylase)</fullName>
    </submittedName>
</protein>
<dbReference type="InterPro" id="IPR005074">
    <property type="entry name" value="Peptidase_C39"/>
</dbReference>
<dbReference type="SUPFAM" id="SSF53187">
    <property type="entry name" value="Zn-dependent exopeptidases"/>
    <property type="match status" value="2"/>
</dbReference>
<evidence type="ECO:0000256" key="2">
    <source>
        <dbReference type="ARBA" id="ARBA00022723"/>
    </source>
</evidence>
<dbReference type="InterPro" id="IPR055438">
    <property type="entry name" value="AstE_AspA_cat"/>
</dbReference>
<name>C0QH42_DESAH</name>
<evidence type="ECO:0000256" key="4">
    <source>
        <dbReference type="ARBA" id="ARBA00022833"/>
    </source>
</evidence>
<dbReference type="Pfam" id="PF03412">
    <property type="entry name" value="Peptidase_C39"/>
    <property type="match status" value="1"/>
</dbReference>
<evidence type="ECO:0000259" key="7">
    <source>
        <dbReference type="PROSITE" id="PS52035"/>
    </source>
</evidence>
<dbReference type="GO" id="GO:0008270">
    <property type="term" value="F:zinc ion binding"/>
    <property type="evidence" value="ECO:0007669"/>
    <property type="project" value="InterPro"/>
</dbReference>
<feature type="active site" description="Proton donor/acceptor" evidence="5">
    <location>
        <position position="804"/>
    </location>
</feature>
<gene>
    <name evidence="8" type="ordered locus">HRM2_25970</name>
</gene>
<evidence type="ECO:0000256" key="1">
    <source>
        <dbReference type="ARBA" id="ARBA00001947"/>
    </source>
</evidence>
<dbReference type="GO" id="GO:0016788">
    <property type="term" value="F:hydrolase activity, acting on ester bonds"/>
    <property type="evidence" value="ECO:0007669"/>
    <property type="project" value="InterPro"/>
</dbReference>